<accession>A0A0X3QEH2</accession>
<dbReference type="AlphaFoldDB" id="A0A0X3QEH2"/>
<reference evidence="2" key="1">
    <citation type="submission" date="2016-01" db="EMBL/GenBank/DDBJ databases">
        <title>Reference transcriptome for the parasite Schistocephalus solidus: insights into the molecular evolution of parasitism.</title>
        <authorList>
            <person name="Hebert F.O."/>
            <person name="Grambauer S."/>
            <person name="Barber I."/>
            <person name="Landry C.R."/>
            <person name="Aubin-Horth N."/>
        </authorList>
    </citation>
    <scope>NUCLEOTIDE SEQUENCE</scope>
</reference>
<proteinExistence type="predicted"/>
<evidence type="ECO:0000256" key="1">
    <source>
        <dbReference type="SAM" id="MobiDB-lite"/>
    </source>
</evidence>
<dbReference type="EMBL" id="GEEE01005299">
    <property type="protein sequence ID" value="JAP57926.1"/>
    <property type="molecule type" value="Transcribed_RNA"/>
</dbReference>
<sequence>MDQYNGPLSDPLSRLTKESAPLKRKFAPNLSKALAKKTIADVPKSGPKPKKPKDEVGVDGTGSSKIGHRGRINRRALEDDEPRFVQSYSIFEKGIGCVVKADSNVAELRAIGGETSRTSVSELASTELKPDPVLQAESFVKDIRQCFKDAPVSVMQDTSDSLTLSVSAEPTKRSAQVPTQLFDETSAIGSLFTLQLPESLLAEDSPILKEGRFGKIQILSNGESRLVISDSTFRLLCPKPTECSSDVLLIEEKDDGIVNLTSLGHLDQFVSAMPDLERFSRLGR</sequence>
<name>A0A0X3QEH2_SCHSO</name>
<protein>
    <submittedName>
        <fullName evidence="2">RNA polymerase III RPC4</fullName>
    </submittedName>
</protein>
<gene>
    <name evidence="2" type="ORF">TR143662</name>
</gene>
<organism evidence="2">
    <name type="scientific">Schistocephalus solidus</name>
    <name type="common">Tapeworm</name>
    <dbReference type="NCBI Taxonomy" id="70667"/>
    <lineage>
        <taxon>Eukaryota</taxon>
        <taxon>Metazoa</taxon>
        <taxon>Spiralia</taxon>
        <taxon>Lophotrochozoa</taxon>
        <taxon>Platyhelminthes</taxon>
        <taxon>Cestoda</taxon>
        <taxon>Eucestoda</taxon>
        <taxon>Diphyllobothriidea</taxon>
        <taxon>Diphyllobothriidae</taxon>
        <taxon>Schistocephalus</taxon>
    </lineage>
</organism>
<evidence type="ECO:0000313" key="2">
    <source>
        <dbReference type="EMBL" id="JAP57926.1"/>
    </source>
</evidence>
<feature type="region of interest" description="Disordered" evidence="1">
    <location>
        <begin position="1"/>
        <end position="73"/>
    </location>
</feature>